<evidence type="ECO:0000313" key="2">
    <source>
        <dbReference type="EMBL" id="OXA57742.1"/>
    </source>
</evidence>
<proteinExistence type="predicted"/>
<dbReference type="AlphaFoldDB" id="A0A226EJC8"/>
<comment type="caution">
    <text evidence="2">The sequence shown here is derived from an EMBL/GenBank/DDBJ whole genome shotgun (WGS) entry which is preliminary data.</text>
</comment>
<sequence>MEVSDGSGADGTEELELLTTEVLKERMKEAFEKDDYSTSEKISKILKERKNPQQGSSAAKIPRLDGTSTDGSSKVAVPTAADSPFKWDLSLPLVVTPPLPAVGGCDCHGWVRPADDTIGCIILKGVKKTIGWVEGTDGYLVKVANRASAIVDQYDQNDNEFITTCAEYVTGRKFTAELEPLNDGGQKWTQLLDWTVIAAMANTTVVEY</sequence>
<gene>
    <name evidence="2" type="ORF">Fcan01_07795</name>
</gene>
<keyword evidence="3" id="KW-1185">Reference proteome</keyword>
<dbReference type="EMBL" id="LNIX01000003">
    <property type="protein sequence ID" value="OXA57742.1"/>
    <property type="molecule type" value="Genomic_DNA"/>
</dbReference>
<protein>
    <submittedName>
        <fullName evidence="2">Uncharacterized protein</fullName>
    </submittedName>
</protein>
<dbReference type="Proteomes" id="UP000198287">
    <property type="component" value="Unassembled WGS sequence"/>
</dbReference>
<feature type="region of interest" description="Disordered" evidence="1">
    <location>
        <begin position="46"/>
        <end position="75"/>
    </location>
</feature>
<evidence type="ECO:0000313" key="3">
    <source>
        <dbReference type="Proteomes" id="UP000198287"/>
    </source>
</evidence>
<name>A0A226EJC8_FOLCA</name>
<organism evidence="2 3">
    <name type="scientific">Folsomia candida</name>
    <name type="common">Springtail</name>
    <dbReference type="NCBI Taxonomy" id="158441"/>
    <lineage>
        <taxon>Eukaryota</taxon>
        <taxon>Metazoa</taxon>
        <taxon>Ecdysozoa</taxon>
        <taxon>Arthropoda</taxon>
        <taxon>Hexapoda</taxon>
        <taxon>Collembola</taxon>
        <taxon>Entomobryomorpha</taxon>
        <taxon>Isotomoidea</taxon>
        <taxon>Isotomidae</taxon>
        <taxon>Proisotominae</taxon>
        <taxon>Folsomia</taxon>
    </lineage>
</organism>
<accession>A0A226EJC8</accession>
<reference evidence="2 3" key="1">
    <citation type="submission" date="2015-12" db="EMBL/GenBank/DDBJ databases">
        <title>The genome of Folsomia candida.</title>
        <authorList>
            <person name="Faddeeva A."/>
            <person name="Derks M.F."/>
            <person name="Anvar Y."/>
            <person name="Smit S."/>
            <person name="Van Straalen N."/>
            <person name="Roelofs D."/>
        </authorList>
    </citation>
    <scope>NUCLEOTIDE SEQUENCE [LARGE SCALE GENOMIC DNA]</scope>
    <source>
        <strain evidence="2 3">VU population</strain>
        <tissue evidence="2">Whole body</tissue>
    </source>
</reference>
<evidence type="ECO:0000256" key="1">
    <source>
        <dbReference type="SAM" id="MobiDB-lite"/>
    </source>
</evidence>